<feature type="region of interest" description="Disordered" evidence="6">
    <location>
        <begin position="1"/>
        <end position="102"/>
    </location>
</feature>
<evidence type="ECO:0000256" key="3">
    <source>
        <dbReference type="ARBA" id="ARBA00022490"/>
    </source>
</evidence>
<dbReference type="PANTHER" id="PTHR46372">
    <property type="entry name" value="PROTEIN WVD2-LIKE 3"/>
    <property type="match status" value="1"/>
</dbReference>
<keyword evidence="4" id="KW-0493">Microtubule</keyword>
<gene>
    <name evidence="8" type="ORF">HAX54_027433</name>
</gene>
<sequence>MESETGVPVEVEKIVVAEEENVDLKKEEDEAGNNEDKADETPNSSVAKTELSENVPKSKASDQHKVSVSGTKKNNKMTKDQASATGSSALTRSKKGSMAKSLSFPARGVNADVTRKSIDACTKKSDFKPWIPNGVTHEASHSNGTVLSSASRLTPATKGASAGVMKCSSPKGGGTTSRRITTGSVPSLRQSLSGKSTSASKIAKKATSEGLNDENTTPTKATSPLKDDEDARSATSSNATRTSAGFSFRLEERAEKRKEFLAKVEERIKAREEEKSNLLAKSKENQEAEVKQFRKSLTFKATPMPCFYKEPPPKVELKKIPTTRAISPKLGRNKNSTSTTNSSESGGSCFSPKLIKEQRKSPVANKDNIASKGKPVKNSERTAQSPKTSITKGKPAETKSKLAEAKVLDEKTCTEKTEQNEIQPESEVNYVEDNVARMSNPVLVQSEVTVEG</sequence>
<evidence type="ECO:0000313" key="8">
    <source>
        <dbReference type="EMBL" id="MCD7455221.1"/>
    </source>
</evidence>
<feature type="compositionally biased region" description="Polar residues" evidence="6">
    <location>
        <begin position="209"/>
        <end position="222"/>
    </location>
</feature>
<evidence type="ECO:0000259" key="7">
    <source>
        <dbReference type="Pfam" id="PF06886"/>
    </source>
</evidence>
<feature type="compositionally biased region" description="Polar residues" evidence="6">
    <location>
        <begin position="381"/>
        <end position="391"/>
    </location>
</feature>
<comment type="subcellular location">
    <subcellularLocation>
        <location evidence="1">Cytoplasm</location>
        <location evidence="1">Cytoskeleton</location>
    </subcellularLocation>
</comment>
<feature type="region of interest" description="Disordered" evidence="6">
    <location>
        <begin position="303"/>
        <end position="400"/>
    </location>
</feature>
<feature type="compositionally biased region" description="Polar residues" evidence="6">
    <location>
        <begin position="185"/>
        <end position="194"/>
    </location>
</feature>
<feature type="compositionally biased region" description="Basic and acidic residues" evidence="6">
    <location>
        <begin position="10"/>
        <end position="40"/>
    </location>
</feature>
<feature type="compositionally biased region" description="Polar residues" evidence="6">
    <location>
        <begin position="141"/>
        <end position="154"/>
    </location>
</feature>
<comment type="similarity">
    <text evidence="2">Belongs to the TPX2 family.</text>
</comment>
<dbReference type="InterPro" id="IPR044806">
    <property type="entry name" value="WVD2/WDL1-4"/>
</dbReference>
<feature type="region of interest" description="Disordered" evidence="6">
    <location>
        <begin position="125"/>
        <end position="251"/>
    </location>
</feature>
<name>A0ABS8S8Q3_DATST</name>
<evidence type="ECO:0000256" key="6">
    <source>
        <dbReference type="SAM" id="MobiDB-lite"/>
    </source>
</evidence>
<feature type="compositionally biased region" description="Polar residues" evidence="6">
    <location>
        <begin position="80"/>
        <end position="91"/>
    </location>
</feature>
<accession>A0ABS8S8Q3</accession>
<evidence type="ECO:0000256" key="2">
    <source>
        <dbReference type="ARBA" id="ARBA00005885"/>
    </source>
</evidence>
<keyword evidence="5" id="KW-0206">Cytoskeleton</keyword>
<reference evidence="8 9" key="1">
    <citation type="journal article" date="2021" name="BMC Genomics">
        <title>Datura genome reveals duplications of psychoactive alkaloid biosynthetic genes and high mutation rate following tissue culture.</title>
        <authorList>
            <person name="Rajewski A."/>
            <person name="Carter-House D."/>
            <person name="Stajich J."/>
            <person name="Litt A."/>
        </authorList>
    </citation>
    <scope>NUCLEOTIDE SEQUENCE [LARGE SCALE GENOMIC DNA]</scope>
    <source>
        <strain evidence="8">AR-01</strain>
    </source>
</reference>
<feature type="compositionally biased region" description="Low complexity" evidence="6">
    <location>
        <begin position="233"/>
        <end position="244"/>
    </location>
</feature>
<evidence type="ECO:0000256" key="4">
    <source>
        <dbReference type="ARBA" id="ARBA00022701"/>
    </source>
</evidence>
<feature type="compositionally biased region" description="Low complexity" evidence="6">
    <location>
        <begin position="333"/>
        <end position="348"/>
    </location>
</feature>
<dbReference type="Proteomes" id="UP000823775">
    <property type="component" value="Unassembled WGS sequence"/>
</dbReference>
<dbReference type="InterPro" id="IPR027329">
    <property type="entry name" value="TPX2_C"/>
</dbReference>
<comment type="caution">
    <text evidence="8">The sequence shown here is derived from an EMBL/GenBank/DDBJ whole genome shotgun (WGS) entry which is preliminary data.</text>
</comment>
<feature type="domain" description="TPX2 C-terminal" evidence="7">
    <location>
        <begin position="246"/>
        <end position="320"/>
    </location>
</feature>
<keyword evidence="3" id="KW-0963">Cytoplasm</keyword>
<feature type="region of interest" description="Disordered" evidence="6">
    <location>
        <begin position="269"/>
        <end position="289"/>
    </location>
</feature>
<dbReference type="Pfam" id="PF06886">
    <property type="entry name" value="TPX2"/>
    <property type="match status" value="1"/>
</dbReference>
<proteinExistence type="inferred from homology"/>
<protein>
    <recommendedName>
        <fullName evidence="7">TPX2 C-terminal domain-containing protein</fullName>
    </recommendedName>
</protein>
<organism evidence="8 9">
    <name type="scientific">Datura stramonium</name>
    <name type="common">Jimsonweed</name>
    <name type="synonym">Common thornapple</name>
    <dbReference type="NCBI Taxonomy" id="4076"/>
    <lineage>
        <taxon>Eukaryota</taxon>
        <taxon>Viridiplantae</taxon>
        <taxon>Streptophyta</taxon>
        <taxon>Embryophyta</taxon>
        <taxon>Tracheophyta</taxon>
        <taxon>Spermatophyta</taxon>
        <taxon>Magnoliopsida</taxon>
        <taxon>eudicotyledons</taxon>
        <taxon>Gunneridae</taxon>
        <taxon>Pentapetalae</taxon>
        <taxon>asterids</taxon>
        <taxon>lamiids</taxon>
        <taxon>Solanales</taxon>
        <taxon>Solanaceae</taxon>
        <taxon>Solanoideae</taxon>
        <taxon>Datureae</taxon>
        <taxon>Datura</taxon>
    </lineage>
</organism>
<evidence type="ECO:0000313" key="9">
    <source>
        <dbReference type="Proteomes" id="UP000823775"/>
    </source>
</evidence>
<evidence type="ECO:0000256" key="5">
    <source>
        <dbReference type="ARBA" id="ARBA00023212"/>
    </source>
</evidence>
<dbReference type="PANTHER" id="PTHR46372:SF26">
    <property type="entry name" value="(WILD MALAYSIAN BANANA) HYPOTHETICAL PROTEIN"/>
    <property type="match status" value="1"/>
</dbReference>
<keyword evidence="9" id="KW-1185">Reference proteome</keyword>
<dbReference type="EMBL" id="JACEIK010000333">
    <property type="protein sequence ID" value="MCD7455221.1"/>
    <property type="molecule type" value="Genomic_DNA"/>
</dbReference>
<evidence type="ECO:0000256" key="1">
    <source>
        <dbReference type="ARBA" id="ARBA00004245"/>
    </source>
</evidence>